<dbReference type="Gene3D" id="3.30.710.10">
    <property type="entry name" value="Potassium Channel Kv1.1, Chain A"/>
    <property type="match status" value="1"/>
</dbReference>
<dbReference type="AlphaFoldDB" id="A0A6A6Q029"/>
<evidence type="ECO:0000313" key="3">
    <source>
        <dbReference type="Proteomes" id="UP000799767"/>
    </source>
</evidence>
<evidence type="ECO:0000256" key="1">
    <source>
        <dbReference type="SAM" id="MobiDB-lite"/>
    </source>
</evidence>
<dbReference type="EMBL" id="MU001633">
    <property type="protein sequence ID" value="KAF2485339.1"/>
    <property type="molecule type" value="Genomic_DNA"/>
</dbReference>
<gene>
    <name evidence="2" type="ORF">BDY17DRAFT_293393</name>
</gene>
<name>A0A6A6Q029_9PEZI</name>
<feature type="region of interest" description="Disordered" evidence="1">
    <location>
        <begin position="279"/>
        <end position="301"/>
    </location>
</feature>
<evidence type="ECO:0008006" key="4">
    <source>
        <dbReference type="Google" id="ProtNLM"/>
    </source>
</evidence>
<dbReference type="GeneID" id="54473980"/>
<reference evidence="2" key="1">
    <citation type="journal article" date="2020" name="Stud. Mycol.">
        <title>101 Dothideomycetes genomes: a test case for predicting lifestyles and emergence of pathogens.</title>
        <authorList>
            <person name="Haridas S."/>
            <person name="Albert R."/>
            <person name="Binder M."/>
            <person name="Bloem J."/>
            <person name="Labutti K."/>
            <person name="Salamov A."/>
            <person name="Andreopoulos B."/>
            <person name="Baker S."/>
            <person name="Barry K."/>
            <person name="Bills G."/>
            <person name="Bluhm B."/>
            <person name="Cannon C."/>
            <person name="Castanera R."/>
            <person name="Culley D."/>
            <person name="Daum C."/>
            <person name="Ezra D."/>
            <person name="Gonzalez J."/>
            <person name="Henrissat B."/>
            <person name="Kuo A."/>
            <person name="Liang C."/>
            <person name="Lipzen A."/>
            <person name="Lutzoni F."/>
            <person name="Magnuson J."/>
            <person name="Mondo S."/>
            <person name="Nolan M."/>
            <person name="Ohm R."/>
            <person name="Pangilinan J."/>
            <person name="Park H.-J."/>
            <person name="Ramirez L."/>
            <person name="Alfaro M."/>
            <person name="Sun H."/>
            <person name="Tritt A."/>
            <person name="Yoshinaga Y."/>
            <person name="Zwiers L.-H."/>
            <person name="Turgeon B."/>
            <person name="Goodwin S."/>
            <person name="Spatafora J."/>
            <person name="Crous P."/>
            <person name="Grigoriev I."/>
        </authorList>
    </citation>
    <scope>NUCLEOTIDE SEQUENCE</scope>
    <source>
        <strain evidence="2">CBS 113389</strain>
    </source>
</reference>
<sequence length="301" mass="33500">MSSVVAPLVTPLPQGQIQSKAENEALVSSVDWKEPDHLAAAAQASSHLQACNPQSSLTTLYIGKDKVPFHIPSSVLRQKSPYFTKLLAEDTGHDGKVHSAEHMAFGDIDDFTMALFMHWLTTDGKLAGPHDFHSFGHYLGLYMLAQKFEIESLQNQVMDLVRDYYREQNMTAAPYRLEYIYTITHGPNHMRAFLVSTAAFRLLEEHSKSPAVTEPTPASSGNAFISESMREVLSKNAELSVDFANELVNLHRNGEHDARRGSDCHWHVHTHTQACPAEKTEPWQFDGPGDDKVGGSLCRNS</sequence>
<dbReference type="Proteomes" id="UP000799767">
    <property type="component" value="Unassembled WGS sequence"/>
</dbReference>
<keyword evidence="3" id="KW-1185">Reference proteome</keyword>
<dbReference type="OrthoDB" id="194443at2759"/>
<organism evidence="2 3">
    <name type="scientific">Neohortaea acidophila</name>
    <dbReference type="NCBI Taxonomy" id="245834"/>
    <lineage>
        <taxon>Eukaryota</taxon>
        <taxon>Fungi</taxon>
        <taxon>Dikarya</taxon>
        <taxon>Ascomycota</taxon>
        <taxon>Pezizomycotina</taxon>
        <taxon>Dothideomycetes</taxon>
        <taxon>Dothideomycetidae</taxon>
        <taxon>Mycosphaerellales</taxon>
        <taxon>Teratosphaeriaceae</taxon>
        <taxon>Neohortaea</taxon>
    </lineage>
</organism>
<accession>A0A6A6Q029</accession>
<protein>
    <recommendedName>
        <fullName evidence="4">BTB domain-containing protein</fullName>
    </recommendedName>
</protein>
<dbReference type="RefSeq" id="XP_033591908.1">
    <property type="nucleotide sequence ID" value="XM_033732978.1"/>
</dbReference>
<proteinExistence type="predicted"/>
<dbReference type="InterPro" id="IPR011333">
    <property type="entry name" value="SKP1/BTB/POZ_sf"/>
</dbReference>
<evidence type="ECO:0000313" key="2">
    <source>
        <dbReference type="EMBL" id="KAF2485339.1"/>
    </source>
</evidence>